<accession>F4LW04</accession>
<dbReference type="Proteomes" id="UP000010802">
    <property type="component" value="Chromosome"/>
</dbReference>
<dbReference type="InterPro" id="IPR018768">
    <property type="entry name" value="DUF2344"/>
</dbReference>
<dbReference type="KEGG" id="tae:TepiRe1_1641"/>
<dbReference type="KEGG" id="tep:TepRe1_1526"/>
<name>F4LW04_TEPAE</name>
<dbReference type="STRING" id="1209989.TepRe1_1526"/>
<dbReference type="HOGENOM" id="CLU_083579_0_1_9"/>
<feature type="domain" description="DUF2344" evidence="1">
    <location>
        <begin position="2"/>
        <end position="187"/>
    </location>
</feature>
<dbReference type="AlphaFoldDB" id="F4LW04"/>
<dbReference type="EMBL" id="HF563609">
    <property type="protein sequence ID" value="CDI40767.1"/>
    <property type="molecule type" value="Genomic_DNA"/>
</dbReference>
<dbReference type="RefSeq" id="WP_013778595.1">
    <property type="nucleotide sequence ID" value="NC_015519.1"/>
</dbReference>
<reference evidence="3" key="1">
    <citation type="journal article" date="2013" name="Genome Announc.">
        <title>First genome sequence of a syntrophic acetate-oxidizing bacterium, Tepidanaerobacter acetatoxydans strain Re1.</title>
        <authorList>
            <person name="Manzoor S."/>
            <person name="Bongcam-Rudloff E."/>
            <person name="Schnurer A."/>
            <person name="Muller B."/>
        </authorList>
    </citation>
    <scope>NUCLEOTIDE SEQUENCE [LARGE SCALE GENOMIC DNA]</scope>
    <source>
        <strain evidence="3">Re1</strain>
    </source>
</reference>
<dbReference type="eggNOG" id="COG5011">
    <property type="taxonomic scope" value="Bacteria"/>
</dbReference>
<evidence type="ECO:0000259" key="1">
    <source>
        <dbReference type="Pfam" id="PF10105"/>
    </source>
</evidence>
<dbReference type="Pfam" id="PF10105">
    <property type="entry name" value="DUF2344"/>
    <property type="match status" value="1"/>
</dbReference>
<dbReference type="OrthoDB" id="9780488at2"/>
<sequence>MKLRMKFNKGRPVMFISHLDMIRTFERSFRRADLPLAFTQGFNPRPRISFTPALSVGITSSSEYMDVEFEETVSPEDAVTRLNAVLPEGIQIIKAETADNKIPLSVVNAATYMVKTALDEENPDELEKAINNLLNREEIIIEKSTKSGAKSVNIAPFIYNMKLLSNTNGTADICMEVSIGQQGSASPKLIIFELEKLLAKKLEIVSTHREEIFYLNENNKILPL</sequence>
<evidence type="ECO:0000313" key="2">
    <source>
        <dbReference type="EMBL" id="CDI40767.1"/>
    </source>
</evidence>
<protein>
    <recommendedName>
        <fullName evidence="1">DUF2344 domain-containing protein</fullName>
    </recommendedName>
</protein>
<gene>
    <name evidence="2" type="ordered locus">TEPIRE1_1641</name>
</gene>
<evidence type="ECO:0000313" key="3">
    <source>
        <dbReference type="Proteomes" id="UP000010802"/>
    </source>
</evidence>
<keyword evidence="3" id="KW-1185">Reference proteome</keyword>
<organism evidence="2 3">
    <name type="scientific">Tepidanaerobacter acetatoxydans (strain DSM 21804 / JCM 16047 / Re1)</name>
    <dbReference type="NCBI Taxonomy" id="1209989"/>
    <lineage>
        <taxon>Bacteria</taxon>
        <taxon>Bacillati</taxon>
        <taxon>Bacillota</taxon>
        <taxon>Clostridia</taxon>
        <taxon>Thermosediminibacterales</taxon>
        <taxon>Tepidanaerobacteraceae</taxon>
        <taxon>Tepidanaerobacter</taxon>
    </lineage>
</organism>
<proteinExistence type="predicted"/>
<dbReference type="NCBIfam" id="TIGR03936">
    <property type="entry name" value="sam_1_link_chp"/>
    <property type="match status" value="1"/>
</dbReference>